<gene>
    <name evidence="1" type="ordered locus">PST_3688</name>
</gene>
<dbReference type="AlphaFoldDB" id="A4VQR0"/>
<dbReference type="KEGG" id="psa:PST_3688"/>
<dbReference type="HOGENOM" id="CLU_1446516_0_0_6"/>
<dbReference type="Proteomes" id="UP000000233">
    <property type="component" value="Chromosome"/>
</dbReference>
<accession>A4VQR0</accession>
<keyword evidence="2" id="KW-1185">Reference proteome</keyword>
<name>A4VQR0_STUS1</name>
<protein>
    <submittedName>
        <fullName evidence="1">Uncharacterized protein</fullName>
    </submittedName>
</protein>
<evidence type="ECO:0000313" key="1">
    <source>
        <dbReference type="EMBL" id="ABP81311.1"/>
    </source>
</evidence>
<organism evidence="1 2">
    <name type="scientific">Stutzerimonas stutzeri (strain A1501)</name>
    <name type="common">Pseudomonas stutzeri</name>
    <dbReference type="NCBI Taxonomy" id="379731"/>
    <lineage>
        <taxon>Bacteria</taxon>
        <taxon>Pseudomonadati</taxon>
        <taxon>Pseudomonadota</taxon>
        <taxon>Gammaproteobacteria</taxon>
        <taxon>Pseudomonadales</taxon>
        <taxon>Pseudomonadaceae</taxon>
        <taxon>Stutzerimonas</taxon>
    </lineage>
</organism>
<proteinExistence type="predicted"/>
<reference evidence="1 2" key="1">
    <citation type="journal article" date="2008" name="Proc. Natl. Acad. Sci. U.S.A.">
        <title>Nitrogen fixation island and rhizosphere competence traits in the genome of root-associated Pseudomonas stutzeri A1501.</title>
        <authorList>
            <person name="Yan Y."/>
            <person name="Yang J."/>
            <person name="Dou Y."/>
            <person name="Chen M."/>
            <person name="Ping S."/>
            <person name="Peng J."/>
            <person name="Lu W."/>
            <person name="Zhang W."/>
            <person name="Yao Z."/>
            <person name="Li H."/>
            <person name="Liu W."/>
            <person name="He S."/>
            <person name="Geng L."/>
            <person name="Zhang X."/>
            <person name="Yang F."/>
            <person name="Yu H."/>
            <person name="Zhan Y."/>
            <person name="Li D."/>
            <person name="Lin Z."/>
            <person name="Wang Y."/>
            <person name="Elmerich C."/>
            <person name="Lin M."/>
            <person name="Jin Q."/>
        </authorList>
    </citation>
    <scope>NUCLEOTIDE SEQUENCE [LARGE SCALE GENOMIC DNA]</scope>
    <source>
        <strain evidence="1 2">A1501</strain>
    </source>
</reference>
<evidence type="ECO:0000313" key="2">
    <source>
        <dbReference type="Proteomes" id="UP000000233"/>
    </source>
</evidence>
<dbReference type="EMBL" id="CP000304">
    <property type="protein sequence ID" value="ABP81311.1"/>
    <property type="molecule type" value="Genomic_DNA"/>
</dbReference>
<sequence>MYARATQPFRLESGHRHWLAHRKKFVDDQHLPGQRTHQQGRALVCAPLSITAVLVAEDERIASAGEQRLDAICQPGTGIEPVASGRTAARQVIQRPASGQGSRSVAAGHPDLIGSDQPAVAIDHPDGQRQGIDDAAGERLGVFQTCLAPLLLGHILQAADQQTAQSTEALENLPRLITDYARATCRS</sequence>